<keyword evidence="8" id="KW-0694">RNA-binding</keyword>
<evidence type="ECO:0000256" key="4">
    <source>
        <dbReference type="ARBA" id="ARBA00022917"/>
    </source>
</evidence>
<comment type="subcellular location">
    <subcellularLocation>
        <location evidence="7">Cytoplasm</location>
    </subcellularLocation>
</comment>
<dbReference type="Proteomes" id="UP001596024">
    <property type="component" value="Unassembled WGS sequence"/>
</dbReference>
<feature type="short sequence motif" description="'KMSKS' region" evidence="7">
    <location>
        <begin position="234"/>
        <end position="238"/>
    </location>
</feature>
<comment type="caution">
    <text evidence="7">Lacks conserved residue(s) required for the propagation of feature annotation.</text>
</comment>
<evidence type="ECO:0000256" key="6">
    <source>
        <dbReference type="ARBA" id="ARBA00048248"/>
    </source>
</evidence>
<dbReference type="CDD" id="cd00805">
    <property type="entry name" value="TyrRS_core"/>
    <property type="match status" value="1"/>
</dbReference>
<dbReference type="InterPro" id="IPR036986">
    <property type="entry name" value="S4_RNA-bd_sf"/>
</dbReference>
<evidence type="ECO:0000256" key="5">
    <source>
        <dbReference type="ARBA" id="ARBA00023146"/>
    </source>
</evidence>
<keyword evidence="10" id="KW-1185">Reference proteome</keyword>
<dbReference type="GO" id="GO:0004831">
    <property type="term" value="F:tyrosine-tRNA ligase activity"/>
    <property type="evidence" value="ECO:0007669"/>
    <property type="project" value="UniProtKB-EC"/>
</dbReference>
<comment type="subunit">
    <text evidence="7">Homodimer.</text>
</comment>
<comment type="caution">
    <text evidence="9">The sequence shown here is derived from an EMBL/GenBank/DDBJ whole genome shotgun (WGS) entry which is preliminary data.</text>
</comment>
<dbReference type="InterPro" id="IPR002305">
    <property type="entry name" value="aa-tRNA-synth_Ic"/>
</dbReference>
<dbReference type="HAMAP" id="MF_02006">
    <property type="entry name" value="Tyr_tRNA_synth_type1"/>
    <property type="match status" value="1"/>
</dbReference>
<proteinExistence type="inferred from homology"/>
<reference evidence="10" key="1">
    <citation type="journal article" date="2019" name="Int. J. Syst. Evol. Microbiol.">
        <title>The Global Catalogue of Microorganisms (GCM) 10K type strain sequencing project: providing services to taxonomists for standard genome sequencing and annotation.</title>
        <authorList>
            <consortium name="The Broad Institute Genomics Platform"/>
            <consortium name="The Broad Institute Genome Sequencing Center for Infectious Disease"/>
            <person name="Wu L."/>
            <person name="Ma J."/>
        </authorList>
    </citation>
    <scope>NUCLEOTIDE SEQUENCE [LARGE SCALE GENOMIC DNA]</scope>
    <source>
        <strain evidence="10">CCUG 62981</strain>
    </source>
</reference>
<keyword evidence="1 7" id="KW-0436">Ligase</keyword>
<keyword evidence="4 7" id="KW-0648">Protein biosynthesis</keyword>
<dbReference type="InterPro" id="IPR002307">
    <property type="entry name" value="Tyr-tRNA-ligase"/>
</dbReference>
<evidence type="ECO:0000256" key="8">
    <source>
        <dbReference type="PROSITE-ProRule" id="PRU00182"/>
    </source>
</evidence>
<feature type="binding site" evidence="7">
    <location>
        <position position="237"/>
    </location>
    <ligand>
        <name>ATP</name>
        <dbReference type="ChEBI" id="CHEBI:30616"/>
    </ligand>
</feature>
<comment type="similarity">
    <text evidence="7">Belongs to the class-I aminoacyl-tRNA synthetase family. TyrS type 1 subfamily.</text>
</comment>
<dbReference type="PROSITE" id="PS50889">
    <property type="entry name" value="S4"/>
    <property type="match status" value="1"/>
</dbReference>
<comment type="function">
    <text evidence="7">Catalyzes the attachment of tyrosine to tRNA(Tyr) in a two-step reaction: tyrosine is first activated by ATP to form Tyr-AMP and then transferred to the acceptor end of tRNA(Tyr).</text>
</comment>
<evidence type="ECO:0000313" key="10">
    <source>
        <dbReference type="Proteomes" id="UP001596024"/>
    </source>
</evidence>
<accession>A0ABV9N9K5</accession>
<dbReference type="PANTHER" id="PTHR11766">
    <property type="entry name" value="TYROSYL-TRNA SYNTHETASE"/>
    <property type="match status" value="1"/>
</dbReference>
<comment type="catalytic activity">
    <reaction evidence="6 7">
        <text>tRNA(Tyr) + L-tyrosine + ATP = L-tyrosyl-tRNA(Tyr) + AMP + diphosphate + H(+)</text>
        <dbReference type="Rhea" id="RHEA:10220"/>
        <dbReference type="Rhea" id="RHEA-COMP:9706"/>
        <dbReference type="Rhea" id="RHEA-COMP:9707"/>
        <dbReference type="ChEBI" id="CHEBI:15378"/>
        <dbReference type="ChEBI" id="CHEBI:30616"/>
        <dbReference type="ChEBI" id="CHEBI:33019"/>
        <dbReference type="ChEBI" id="CHEBI:58315"/>
        <dbReference type="ChEBI" id="CHEBI:78442"/>
        <dbReference type="ChEBI" id="CHEBI:78536"/>
        <dbReference type="ChEBI" id="CHEBI:456215"/>
        <dbReference type="EC" id="6.1.1.1"/>
    </reaction>
</comment>
<feature type="binding site" evidence="7">
    <location>
        <position position="174"/>
    </location>
    <ligand>
        <name>L-tyrosine</name>
        <dbReference type="ChEBI" id="CHEBI:58315"/>
    </ligand>
</feature>
<sequence length="421" mass="46199">MAASTYASELVHTLVERGYLYQATDIEGLDKRAAKERLSGYIGFDLTARSLHVGSLVQIMLLRRLQQAGHKPIVLMGGATTKVGDPTGRDTSRPMLTPEIIAENKEGILKPFGALLDMKEAMVVNNDDWLAEYGYLDFLRDYGTHFTINRMLSFDSVKLRLDREQPMTFLEFNYMLLQAVDYLELNRRFGTALQLGGADQWGNIINGVELCRRVDAKEVFGFTTPLITSASGAKMGKTADGAVWLNADMKSPYEYWQFWRNTEDADVGRFLKLFTDIPLDEIARLEALQGAEINDAKIALANAATAMLHGDAAASEAEATAKAAFEQGVATSNLPTFELDCSGGSWPYGRSALNIALASQLVPSGGEAKRKIKEGALYINDRKVSAPGDIFPYADNDASTGAYKVQLGKRISLVRPINITS</sequence>
<dbReference type="PRINTS" id="PR01040">
    <property type="entry name" value="TRNASYNTHTYR"/>
</dbReference>
<keyword evidence="2 7" id="KW-0547">Nucleotide-binding</keyword>
<dbReference type="Gene3D" id="3.10.290.10">
    <property type="entry name" value="RNA-binding S4 domain"/>
    <property type="match status" value="1"/>
</dbReference>
<dbReference type="InterPro" id="IPR024107">
    <property type="entry name" value="Tyr-tRNA-ligase_bac_1"/>
</dbReference>
<dbReference type="PROSITE" id="PS00279">
    <property type="entry name" value="MACPF_1"/>
    <property type="match status" value="1"/>
</dbReference>
<evidence type="ECO:0000313" key="9">
    <source>
        <dbReference type="EMBL" id="MFC4723949.1"/>
    </source>
</evidence>
<name>A0ABV9N9K5_9PROT</name>
<feature type="binding site" evidence="7">
    <location>
        <position position="178"/>
    </location>
    <ligand>
        <name>L-tyrosine</name>
        <dbReference type="ChEBI" id="CHEBI:58315"/>
    </ligand>
</feature>
<dbReference type="Gene3D" id="3.40.50.620">
    <property type="entry name" value="HUPs"/>
    <property type="match status" value="1"/>
</dbReference>
<dbReference type="EMBL" id="JBHSGQ010000001">
    <property type="protein sequence ID" value="MFC4723949.1"/>
    <property type="molecule type" value="Genomic_DNA"/>
</dbReference>
<gene>
    <name evidence="7 9" type="primary">tyrS</name>
    <name evidence="9" type="ORF">ACFPB0_01470</name>
</gene>
<keyword evidence="3 7" id="KW-0067">ATP-binding</keyword>
<dbReference type="RefSeq" id="WP_371394633.1">
    <property type="nucleotide sequence ID" value="NZ_CP163421.1"/>
</dbReference>
<evidence type="ECO:0000256" key="1">
    <source>
        <dbReference type="ARBA" id="ARBA00022598"/>
    </source>
</evidence>
<dbReference type="InterPro" id="IPR024088">
    <property type="entry name" value="Tyr-tRNA-ligase_bac-type"/>
</dbReference>
<dbReference type="SUPFAM" id="SSF55174">
    <property type="entry name" value="Alpha-L RNA-binding motif"/>
    <property type="match status" value="1"/>
</dbReference>
<dbReference type="PANTHER" id="PTHR11766:SF0">
    <property type="entry name" value="TYROSINE--TRNA LIGASE, MITOCHONDRIAL"/>
    <property type="match status" value="1"/>
</dbReference>
<keyword evidence="7" id="KW-0963">Cytoplasm</keyword>
<dbReference type="InterPro" id="IPR014729">
    <property type="entry name" value="Rossmann-like_a/b/a_fold"/>
</dbReference>
<dbReference type="SUPFAM" id="SSF52374">
    <property type="entry name" value="Nucleotidylyl transferase"/>
    <property type="match status" value="1"/>
</dbReference>
<dbReference type="InterPro" id="IPR020863">
    <property type="entry name" value="MACPF_CS"/>
</dbReference>
<evidence type="ECO:0000256" key="2">
    <source>
        <dbReference type="ARBA" id="ARBA00022741"/>
    </source>
</evidence>
<evidence type="ECO:0000256" key="3">
    <source>
        <dbReference type="ARBA" id="ARBA00022840"/>
    </source>
</evidence>
<protein>
    <recommendedName>
        <fullName evidence="7">Tyrosine--tRNA ligase</fullName>
        <ecNumber evidence="7">6.1.1.1</ecNumber>
    </recommendedName>
    <alternativeName>
        <fullName evidence="7">Tyrosyl-tRNA synthetase</fullName>
        <shortName evidence="7">TyrRS</shortName>
    </alternativeName>
</protein>
<feature type="binding site" evidence="7">
    <location>
        <position position="41"/>
    </location>
    <ligand>
        <name>L-tyrosine</name>
        <dbReference type="ChEBI" id="CHEBI:58315"/>
    </ligand>
</feature>
<dbReference type="Pfam" id="PF00579">
    <property type="entry name" value="tRNA-synt_1b"/>
    <property type="match status" value="1"/>
</dbReference>
<organism evidence="9 10">
    <name type="scientific">Glycocaulis abyssi</name>
    <dbReference type="NCBI Taxonomy" id="1433403"/>
    <lineage>
        <taxon>Bacteria</taxon>
        <taxon>Pseudomonadati</taxon>
        <taxon>Pseudomonadota</taxon>
        <taxon>Alphaproteobacteria</taxon>
        <taxon>Maricaulales</taxon>
        <taxon>Maricaulaceae</taxon>
        <taxon>Glycocaulis</taxon>
    </lineage>
</organism>
<dbReference type="EC" id="6.1.1.1" evidence="7"/>
<dbReference type="Gene3D" id="1.10.240.10">
    <property type="entry name" value="Tyrosyl-Transfer RNA Synthetase"/>
    <property type="match status" value="1"/>
</dbReference>
<dbReference type="NCBIfam" id="TIGR00234">
    <property type="entry name" value="tyrS"/>
    <property type="match status" value="1"/>
</dbReference>
<keyword evidence="5 7" id="KW-0030">Aminoacyl-tRNA synthetase</keyword>
<evidence type="ECO:0000256" key="7">
    <source>
        <dbReference type="HAMAP-Rule" id="MF_02006"/>
    </source>
</evidence>